<gene>
    <name evidence="2" type="ORF">M9Y10_004230</name>
</gene>
<reference evidence="2 3" key="1">
    <citation type="submission" date="2024-04" db="EMBL/GenBank/DDBJ databases">
        <title>Tritrichomonas musculus Genome.</title>
        <authorList>
            <person name="Alves-Ferreira E."/>
            <person name="Grigg M."/>
            <person name="Lorenzi H."/>
            <person name="Galac M."/>
        </authorList>
    </citation>
    <scope>NUCLEOTIDE SEQUENCE [LARGE SCALE GENOMIC DNA]</scope>
    <source>
        <strain evidence="2 3">EAF2021</strain>
    </source>
</reference>
<proteinExistence type="predicted"/>
<dbReference type="Proteomes" id="UP001470230">
    <property type="component" value="Unassembled WGS sequence"/>
</dbReference>
<evidence type="ECO:0000256" key="1">
    <source>
        <dbReference type="SAM" id="MobiDB-lite"/>
    </source>
</evidence>
<feature type="compositionally biased region" description="Polar residues" evidence="1">
    <location>
        <begin position="30"/>
        <end position="42"/>
    </location>
</feature>
<dbReference type="EMBL" id="JAPFFF010000010">
    <property type="protein sequence ID" value="KAK8881494.1"/>
    <property type="molecule type" value="Genomic_DNA"/>
</dbReference>
<comment type="caution">
    <text evidence="2">The sequence shown here is derived from an EMBL/GenBank/DDBJ whole genome shotgun (WGS) entry which is preliminary data.</text>
</comment>
<feature type="compositionally biased region" description="Polar residues" evidence="1">
    <location>
        <begin position="1"/>
        <end position="15"/>
    </location>
</feature>
<name>A0ABR2JRE8_9EUKA</name>
<evidence type="ECO:0000313" key="2">
    <source>
        <dbReference type="EMBL" id="KAK8881494.1"/>
    </source>
</evidence>
<protein>
    <submittedName>
        <fullName evidence="2">Uncharacterized protein</fullName>
    </submittedName>
</protein>
<sequence length="83" mass="9558">MGINYSASNDQIHNKQQSRENPDDDPDDFSLSSRNSTINDDTQNISNCQSQNSYQQQEYPDGNSQQYFPHVNLSHFRLPIHAN</sequence>
<keyword evidence="3" id="KW-1185">Reference proteome</keyword>
<feature type="region of interest" description="Disordered" evidence="1">
    <location>
        <begin position="1"/>
        <end position="68"/>
    </location>
</feature>
<organism evidence="2 3">
    <name type="scientific">Tritrichomonas musculus</name>
    <dbReference type="NCBI Taxonomy" id="1915356"/>
    <lineage>
        <taxon>Eukaryota</taxon>
        <taxon>Metamonada</taxon>
        <taxon>Parabasalia</taxon>
        <taxon>Tritrichomonadida</taxon>
        <taxon>Tritrichomonadidae</taxon>
        <taxon>Tritrichomonas</taxon>
    </lineage>
</organism>
<feature type="compositionally biased region" description="Low complexity" evidence="1">
    <location>
        <begin position="43"/>
        <end position="57"/>
    </location>
</feature>
<evidence type="ECO:0000313" key="3">
    <source>
        <dbReference type="Proteomes" id="UP001470230"/>
    </source>
</evidence>
<accession>A0ABR2JRE8</accession>